<feature type="compositionally biased region" description="Low complexity" evidence="3">
    <location>
        <begin position="116"/>
        <end position="148"/>
    </location>
</feature>
<name>A0A0V0R6K7_PSEPJ</name>
<proteinExistence type="predicted"/>
<dbReference type="Gene3D" id="1.10.510.10">
    <property type="entry name" value="Transferase(Phosphotransferase) domain 1"/>
    <property type="match status" value="1"/>
</dbReference>
<dbReference type="PANTHER" id="PTHR12345">
    <property type="entry name" value="SYNTENIN RELATED"/>
    <property type="match status" value="1"/>
</dbReference>
<evidence type="ECO:0000313" key="4">
    <source>
        <dbReference type="EMBL" id="KRX09984.1"/>
    </source>
</evidence>
<keyword evidence="1" id="KW-0677">Repeat</keyword>
<feature type="region of interest" description="Disordered" evidence="3">
    <location>
        <begin position="959"/>
        <end position="1000"/>
    </location>
</feature>
<feature type="compositionally biased region" description="Polar residues" evidence="3">
    <location>
        <begin position="97"/>
        <end position="115"/>
    </location>
</feature>
<accession>A0A0V0R6K7</accession>
<feature type="compositionally biased region" description="Low complexity" evidence="3">
    <location>
        <begin position="367"/>
        <end position="414"/>
    </location>
</feature>
<comment type="caution">
    <text evidence="4">The sequence shown here is derived from an EMBL/GenBank/DDBJ whole genome shotgun (WGS) entry which is preliminary data.</text>
</comment>
<dbReference type="InterPro" id="IPR011009">
    <property type="entry name" value="Kinase-like_dom_sf"/>
</dbReference>
<sequence length="1070" mass="126314">MQSAPRSISPQILVNNQPVFNQPVRMVSPKGIQVPTVHQHHPFQNTNYQQRTTLSVPLQQQQVIQGRQSIIGQQQHHTQQVIIPQQQQEVRRRTIITSPQRSTTIQSSQVLPPNVQQMMSSGGQQQQQRPSMYQSSQTRKTQITTQQQEARTQVIKEVEKVIEKPVYYEKIVEKNTEADYSSFTSKIEILEKDNKYYQNLLKQHRENELNLSKQLDELKIKFSQLQNNQEVKVVEKIVHQTVEVDKIVPIDKESIKEYHYDHLQEIDQLRVKYDNLEEKYINLGADYAILQQEFVNKFGHQSSKGNYQQTHTISINQSPQQQYSISRQSNIVQQKISSHQQSQQNDQQFNEKQVQQQPIQEIKEQPQKSQQSQEQQQQKQTQYQQQPIKVNVSQQQQQPAVVPQQQQQRGNIHHQQVFHHSQQQLAQQDMRNQAQNMSQQMQQQPQQIFKIPQQQQQQQFVPKQAPQQFQQPQQFSQTMSPQQKQGLRIAQELIGQPINTQQQQPRQQIPQQQFYQTKEFTDETSEHYPWHLVKEYVLTNYVSLEYTEFQSENPIFGQMDIYRMNPYVKFIGKKTVQTDLSFQSAHGCIDSNNIYYDEDLFLYRVYDNAFLNGEFQGLKNFINFKLTSKSNQIVNQKNNEENTQKQFGYLSPQYLELVKNICMFNNMSQDQIIQECINSFEIQKQEIFSLGILLLEACTLINGYKFYDFINCTINFDMIRECLNFVERVYCKKTRAFIQMCLQQNQNTRATLSELVELFADSNVIGYSQGTLQFSIPEYNFQLKNEQKRPQIYNHQKQKNYINSLKSNINSNFIQQKRESLIQQESPVQSIKHFQKKVNNAQQQQQYFSVNEFNPINEIKSTRVNTNTSEILSNVQQIRQQQNQQEQQQVLKTQTDRQIAQQNNDILQLSESNINVLKSPQQLEKKKKINFKNDFISPQNLDQNQNKKNFVNQKIPLDSNYTYNQNQGQNQNQNRTQQQNQTQKDCNKNYKNDQDNKNKKEAIGALRDVRSRRSKSKKNKNSISVSAQNLSQNYYSYQFENQQTPNVLYQHQKLNLENGNNIKQDLKLKI</sequence>
<reference evidence="4 5" key="1">
    <citation type="journal article" date="2015" name="Sci. Rep.">
        <title>Genome of the facultative scuticociliatosis pathogen Pseudocohnilembus persalinus provides insight into its virulence through horizontal gene transfer.</title>
        <authorList>
            <person name="Xiong J."/>
            <person name="Wang G."/>
            <person name="Cheng J."/>
            <person name="Tian M."/>
            <person name="Pan X."/>
            <person name="Warren A."/>
            <person name="Jiang C."/>
            <person name="Yuan D."/>
            <person name="Miao W."/>
        </authorList>
    </citation>
    <scope>NUCLEOTIDE SEQUENCE [LARGE SCALE GENOMIC DNA]</scope>
    <source>
        <strain evidence="4">36N120E</strain>
    </source>
</reference>
<feature type="region of interest" description="Disordered" evidence="3">
    <location>
        <begin position="315"/>
        <end position="414"/>
    </location>
</feature>
<dbReference type="AlphaFoldDB" id="A0A0V0R6K7"/>
<feature type="compositionally biased region" description="Basic and acidic residues" evidence="3">
    <location>
        <begin position="985"/>
        <end position="1000"/>
    </location>
</feature>
<protein>
    <submittedName>
        <fullName evidence="4">Protein kinase-like domain</fullName>
    </submittedName>
</protein>
<evidence type="ECO:0000256" key="3">
    <source>
        <dbReference type="SAM" id="MobiDB-lite"/>
    </source>
</evidence>
<dbReference type="PANTHER" id="PTHR12345:SF16">
    <property type="entry name" value="X11L, ISOFORM F-RELATED"/>
    <property type="match status" value="1"/>
</dbReference>
<feature type="coiled-coil region" evidence="2">
    <location>
        <begin position="259"/>
        <end position="293"/>
    </location>
</feature>
<keyword evidence="2" id="KW-0175">Coiled coil</keyword>
<dbReference type="Proteomes" id="UP000054937">
    <property type="component" value="Unassembled WGS sequence"/>
</dbReference>
<dbReference type="GO" id="GO:0005737">
    <property type="term" value="C:cytoplasm"/>
    <property type="evidence" value="ECO:0007669"/>
    <property type="project" value="TreeGrafter"/>
</dbReference>
<feature type="compositionally biased region" description="Polar residues" evidence="3">
    <location>
        <begin position="315"/>
        <end position="332"/>
    </location>
</feature>
<feature type="compositionally biased region" description="Low complexity" evidence="3">
    <location>
        <begin position="333"/>
        <end position="360"/>
    </location>
</feature>
<dbReference type="EMBL" id="LDAU01000041">
    <property type="protein sequence ID" value="KRX09984.1"/>
    <property type="molecule type" value="Genomic_DNA"/>
</dbReference>
<dbReference type="SUPFAM" id="SSF56112">
    <property type="entry name" value="Protein kinase-like (PK-like)"/>
    <property type="match status" value="1"/>
</dbReference>
<dbReference type="GO" id="GO:0005886">
    <property type="term" value="C:plasma membrane"/>
    <property type="evidence" value="ECO:0007669"/>
    <property type="project" value="TreeGrafter"/>
</dbReference>
<organism evidence="4 5">
    <name type="scientific">Pseudocohnilembus persalinus</name>
    <name type="common">Ciliate</name>
    <dbReference type="NCBI Taxonomy" id="266149"/>
    <lineage>
        <taxon>Eukaryota</taxon>
        <taxon>Sar</taxon>
        <taxon>Alveolata</taxon>
        <taxon>Ciliophora</taxon>
        <taxon>Intramacronucleata</taxon>
        <taxon>Oligohymenophorea</taxon>
        <taxon>Scuticociliatia</taxon>
        <taxon>Philasterida</taxon>
        <taxon>Pseudocohnilembidae</taxon>
        <taxon>Pseudocohnilembus</taxon>
    </lineage>
</organism>
<keyword evidence="4" id="KW-0418">Kinase</keyword>
<evidence type="ECO:0000256" key="1">
    <source>
        <dbReference type="ARBA" id="ARBA00022737"/>
    </source>
</evidence>
<keyword evidence="4" id="KW-0808">Transferase</keyword>
<dbReference type="InterPro" id="IPR051230">
    <property type="entry name" value="APP-Binding"/>
</dbReference>
<feature type="compositionally biased region" description="Low complexity" evidence="3">
    <location>
        <begin position="959"/>
        <end position="984"/>
    </location>
</feature>
<feature type="region of interest" description="Disordered" evidence="3">
    <location>
        <begin position="97"/>
        <end position="149"/>
    </location>
</feature>
<keyword evidence="5" id="KW-1185">Reference proteome</keyword>
<dbReference type="InParanoid" id="A0A0V0R6K7"/>
<evidence type="ECO:0000313" key="5">
    <source>
        <dbReference type="Proteomes" id="UP000054937"/>
    </source>
</evidence>
<gene>
    <name evidence="4" type="ORF">PPERSA_08385</name>
</gene>
<evidence type="ECO:0000256" key="2">
    <source>
        <dbReference type="SAM" id="Coils"/>
    </source>
</evidence>
<feature type="coiled-coil region" evidence="2">
    <location>
        <begin position="187"/>
        <end position="228"/>
    </location>
</feature>
<dbReference type="GO" id="GO:0016301">
    <property type="term" value="F:kinase activity"/>
    <property type="evidence" value="ECO:0007669"/>
    <property type="project" value="UniProtKB-KW"/>
</dbReference>